<reference evidence="2 4" key="1">
    <citation type="submission" date="2015-10" db="EMBL/GenBank/DDBJ databases">
        <title>Candidatus Desulfofervidus auxilii, a hydrogenotrophic sulfate-reducing bacterium involved in the thermophilic anaerobic oxidation of methane.</title>
        <authorList>
            <person name="Krukenberg V."/>
            <person name="Richter M."/>
            <person name="Wegener G."/>
        </authorList>
    </citation>
    <scope>NUCLEOTIDE SEQUENCE [LARGE SCALE GENOMIC DNA]</scope>
    <source>
        <strain evidence="2 4">HS1</strain>
    </source>
</reference>
<evidence type="ECO:0000313" key="2">
    <source>
        <dbReference type="EMBL" id="AMM41716.1"/>
    </source>
</evidence>
<gene>
    <name evidence="3" type="ORF">ENI35_06695</name>
    <name evidence="2" type="ORF">HS1_001922</name>
</gene>
<evidence type="ECO:0000313" key="4">
    <source>
        <dbReference type="Proteomes" id="UP000070560"/>
    </source>
</evidence>
<keyword evidence="1" id="KW-0812">Transmembrane</keyword>
<evidence type="ECO:0000313" key="3">
    <source>
        <dbReference type="EMBL" id="HEC68473.1"/>
    </source>
</evidence>
<evidence type="ECO:0000256" key="1">
    <source>
        <dbReference type="SAM" id="Phobius"/>
    </source>
</evidence>
<accession>A0A7C2AEP9</accession>
<keyword evidence="1" id="KW-0472">Membrane</keyword>
<name>A0A7C2AEP9_DESA2</name>
<feature type="transmembrane region" description="Helical" evidence="1">
    <location>
        <begin position="5"/>
        <end position="24"/>
    </location>
</feature>
<feature type="transmembrane region" description="Helical" evidence="1">
    <location>
        <begin position="83"/>
        <end position="105"/>
    </location>
</feature>
<organism evidence="3">
    <name type="scientific">Desulfofervidus auxilii</name>
    <dbReference type="NCBI Taxonomy" id="1621989"/>
    <lineage>
        <taxon>Bacteria</taxon>
        <taxon>Pseudomonadati</taxon>
        <taxon>Thermodesulfobacteriota</taxon>
        <taxon>Candidatus Desulfofervidia</taxon>
        <taxon>Candidatus Desulfofervidales</taxon>
        <taxon>Candidatus Desulfofervidaceae</taxon>
        <taxon>Candidatus Desulfofervidus</taxon>
    </lineage>
</organism>
<dbReference type="Proteomes" id="UP000885738">
    <property type="component" value="Unassembled WGS sequence"/>
</dbReference>
<dbReference type="EMBL" id="DRIH01000239">
    <property type="protein sequence ID" value="HEC68473.1"/>
    <property type="molecule type" value="Genomic_DNA"/>
</dbReference>
<dbReference type="AlphaFoldDB" id="A0A7C2AEP9"/>
<dbReference type="RefSeq" id="WP_066064598.1">
    <property type="nucleotide sequence ID" value="NZ_CP013015.1"/>
</dbReference>
<sequence length="110" mass="12155">MILTLILIAAFIAFLAIIFIPIVLKKSAPIFVYVMCLVWLGIFFLGLKQLRYALICGIIFGSLVSIFAAIALIKGLNPFAQKGLPVCPFCVLGMIISLAIVFFSFREILR</sequence>
<proteinExistence type="predicted"/>
<dbReference type="KEGG" id="daw:HS1_001922"/>
<keyword evidence="4" id="KW-1185">Reference proteome</keyword>
<dbReference type="EMBL" id="CP013015">
    <property type="protein sequence ID" value="AMM41716.1"/>
    <property type="molecule type" value="Genomic_DNA"/>
</dbReference>
<feature type="transmembrane region" description="Helical" evidence="1">
    <location>
        <begin position="54"/>
        <end position="77"/>
    </location>
</feature>
<feature type="transmembrane region" description="Helical" evidence="1">
    <location>
        <begin position="30"/>
        <end position="47"/>
    </location>
</feature>
<dbReference type="Proteomes" id="UP000070560">
    <property type="component" value="Chromosome"/>
</dbReference>
<reference evidence="3" key="2">
    <citation type="journal article" date="2020" name="mSystems">
        <title>Genome- and Community-Level Interaction Insights into Carbon Utilization and Element Cycling Functions of Hydrothermarchaeota in Hydrothermal Sediment.</title>
        <authorList>
            <person name="Zhou Z."/>
            <person name="Liu Y."/>
            <person name="Xu W."/>
            <person name="Pan J."/>
            <person name="Luo Z.H."/>
            <person name="Li M."/>
        </authorList>
    </citation>
    <scope>NUCLEOTIDE SEQUENCE [LARGE SCALE GENOMIC DNA]</scope>
    <source>
        <strain evidence="3">HyVt-389</strain>
    </source>
</reference>
<protein>
    <submittedName>
        <fullName evidence="2">Membrane protein</fullName>
    </submittedName>
</protein>
<keyword evidence="1" id="KW-1133">Transmembrane helix</keyword>